<gene>
    <name evidence="8" type="ORF">K7432_006905</name>
</gene>
<keyword evidence="9" id="KW-1185">Reference proteome</keyword>
<comment type="caution">
    <text evidence="8">The sequence shown here is derived from an EMBL/GenBank/DDBJ whole genome shotgun (WGS) entry which is preliminary data.</text>
</comment>
<evidence type="ECO:0000313" key="9">
    <source>
        <dbReference type="Proteomes" id="UP001479436"/>
    </source>
</evidence>
<organism evidence="8 9">
    <name type="scientific">Basidiobolus ranarum</name>
    <dbReference type="NCBI Taxonomy" id="34480"/>
    <lineage>
        <taxon>Eukaryota</taxon>
        <taxon>Fungi</taxon>
        <taxon>Fungi incertae sedis</taxon>
        <taxon>Zoopagomycota</taxon>
        <taxon>Entomophthoromycotina</taxon>
        <taxon>Basidiobolomycetes</taxon>
        <taxon>Basidiobolales</taxon>
        <taxon>Basidiobolaceae</taxon>
        <taxon>Basidiobolus</taxon>
    </lineage>
</organism>
<comment type="cofactor">
    <cofactor evidence="1">
        <name>Fe(2+)</name>
        <dbReference type="ChEBI" id="CHEBI:29033"/>
    </cofactor>
</comment>
<dbReference type="SUPFAM" id="SSF51197">
    <property type="entry name" value="Clavaminate synthase-like"/>
    <property type="match status" value="1"/>
</dbReference>
<sequence length="391" mass="43961">MVSSTVSGNPTASKFKSKRQEKLALKNAKSKGSFVNQTAFRTCERIYRTRLPPPDLSNAIDLINLENNTQENLDRLVKVELKHDLAQLSPFFGESKGEKAKVCYTLKDFPGVVLIPKAFSEDAQRNIIKSCLRDHSKHPNLSNLDTHYEVPDEGIWKLHEKVFKGELSPQDPSCIVPLKDKTNTEDGVGVYEDSPKETNLVLLPPSQLIRRLRWITCGYQYDWLEKKYAVDKRFPFPEDIKDIATSVAKAIEGVGYIGPDGSGYVNQYSGDEFKAEAGIINYYQLKDSLMAHVDKSEINMDAPLISFSLGQSCIYLLGGLTRDVPPVAIYLRSGDMMAMCGPCRAAFHGVPRILEDTLPDHLKPNPEDPDWDIYADFVSEARINVNIRQVF</sequence>
<dbReference type="PANTHER" id="PTHR16557:SF2">
    <property type="entry name" value="NUCLEIC ACID DIOXYGENASE ALKBH1"/>
    <property type="match status" value="1"/>
</dbReference>
<protein>
    <recommendedName>
        <fullName evidence="7">Fe2OG dioxygenase domain-containing protein</fullName>
    </recommendedName>
</protein>
<dbReference type="Proteomes" id="UP001479436">
    <property type="component" value="Unassembled WGS sequence"/>
</dbReference>
<keyword evidence="5" id="KW-0408">Iron</keyword>
<evidence type="ECO:0000256" key="3">
    <source>
        <dbReference type="ARBA" id="ARBA00022964"/>
    </source>
</evidence>
<evidence type="ECO:0000256" key="2">
    <source>
        <dbReference type="ARBA" id="ARBA00022723"/>
    </source>
</evidence>
<evidence type="ECO:0000259" key="7">
    <source>
        <dbReference type="PROSITE" id="PS51471"/>
    </source>
</evidence>
<evidence type="ECO:0000256" key="1">
    <source>
        <dbReference type="ARBA" id="ARBA00001954"/>
    </source>
</evidence>
<evidence type="ECO:0000256" key="5">
    <source>
        <dbReference type="ARBA" id="ARBA00023004"/>
    </source>
</evidence>
<dbReference type="EMBL" id="JASJQH010000322">
    <property type="protein sequence ID" value="KAK9765061.1"/>
    <property type="molecule type" value="Genomic_DNA"/>
</dbReference>
<evidence type="ECO:0000256" key="6">
    <source>
        <dbReference type="SAM" id="MobiDB-lite"/>
    </source>
</evidence>
<reference evidence="8 9" key="1">
    <citation type="submission" date="2023-04" db="EMBL/GenBank/DDBJ databases">
        <title>Genome of Basidiobolus ranarum AG-B5.</title>
        <authorList>
            <person name="Stajich J.E."/>
            <person name="Carter-House D."/>
            <person name="Gryganskyi A."/>
        </authorList>
    </citation>
    <scope>NUCLEOTIDE SEQUENCE [LARGE SCALE GENOMIC DNA]</scope>
    <source>
        <strain evidence="8 9">AG-B5</strain>
    </source>
</reference>
<evidence type="ECO:0000313" key="8">
    <source>
        <dbReference type="EMBL" id="KAK9765061.1"/>
    </source>
</evidence>
<dbReference type="InterPro" id="IPR005123">
    <property type="entry name" value="Oxoglu/Fe-dep_dioxygenase_dom"/>
</dbReference>
<feature type="compositionally biased region" description="Polar residues" evidence="6">
    <location>
        <begin position="1"/>
        <end position="14"/>
    </location>
</feature>
<keyword evidence="2" id="KW-0479">Metal-binding</keyword>
<keyword evidence="4" id="KW-0560">Oxidoreductase</keyword>
<evidence type="ECO:0000256" key="4">
    <source>
        <dbReference type="ARBA" id="ARBA00023002"/>
    </source>
</evidence>
<feature type="domain" description="Fe2OG dioxygenase" evidence="7">
    <location>
        <begin position="274"/>
        <end position="391"/>
    </location>
</feature>
<keyword evidence="3" id="KW-0223">Dioxygenase</keyword>
<dbReference type="PROSITE" id="PS51471">
    <property type="entry name" value="FE2OG_OXY"/>
    <property type="match status" value="1"/>
</dbReference>
<feature type="region of interest" description="Disordered" evidence="6">
    <location>
        <begin position="1"/>
        <end position="20"/>
    </location>
</feature>
<name>A0ABR2WU98_9FUNG</name>
<dbReference type="Gene3D" id="2.60.120.590">
    <property type="entry name" value="Alpha-ketoglutarate-dependent dioxygenase AlkB-like"/>
    <property type="match status" value="1"/>
</dbReference>
<proteinExistence type="predicted"/>
<dbReference type="Pfam" id="PF13532">
    <property type="entry name" value="2OG-FeII_Oxy_2"/>
    <property type="match status" value="1"/>
</dbReference>
<dbReference type="InterPro" id="IPR027450">
    <property type="entry name" value="AlkB-like"/>
</dbReference>
<dbReference type="PANTHER" id="PTHR16557">
    <property type="entry name" value="ALKYLATED DNA REPAIR PROTEIN ALKB-RELATED"/>
    <property type="match status" value="1"/>
</dbReference>
<dbReference type="InterPro" id="IPR037151">
    <property type="entry name" value="AlkB-like_sf"/>
</dbReference>
<dbReference type="InterPro" id="IPR004574">
    <property type="entry name" value="Alkb"/>
</dbReference>
<accession>A0ABR2WU98</accession>